<dbReference type="Proteomes" id="UP000198558">
    <property type="component" value="Unassembled WGS sequence"/>
</dbReference>
<accession>A0A1I0GUD3</accession>
<dbReference type="AlphaFoldDB" id="A0A1I0GUD3"/>
<dbReference type="GeneID" id="78289147"/>
<dbReference type="EMBL" id="FOIN01000035">
    <property type="protein sequence ID" value="SET74008.1"/>
    <property type="molecule type" value="Genomic_DNA"/>
</dbReference>
<keyword evidence="2" id="KW-1185">Reference proteome</keyword>
<dbReference type="InterPro" id="IPR039498">
    <property type="entry name" value="NTP_transf_5"/>
</dbReference>
<evidence type="ECO:0000313" key="2">
    <source>
        <dbReference type="Proteomes" id="UP000198558"/>
    </source>
</evidence>
<keyword evidence="1" id="KW-0808">Transferase</keyword>
<gene>
    <name evidence="1" type="ORF">SAMN04489758_1352</name>
</gene>
<organism evidence="1 2">
    <name type="scientific">Thomasclavelia cocleata</name>
    <dbReference type="NCBI Taxonomy" id="69824"/>
    <lineage>
        <taxon>Bacteria</taxon>
        <taxon>Bacillati</taxon>
        <taxon>Bacillota</taxon>
        <taxon>Erysipelotrichia</taxon>
        <taxon>Erysipelotrichales</taxon>
        <taxon>Coprobacillaceae</taxon>
        <taxon>Thomasclavelia</taxon>
    </lineage>
</organism>
<sequence length="394" mass="47043">MNKTREHKYIFKMLKAVLSNNYTLTVEKDLDWNYIYKLCKFHQIDNIIGYISNKPEYMPEDIYKKFQLAKQKGMVREINQYYELQMIQKKFAEYGIENMPLKGSILKKYYPSPDMRFLTDLDILFKDKKTELVKQALLEIDYQVYVTGDHHDVYIKEPYMTVEMHRKCYNDNDSLDILFDNIWQRCTKANKDNEYTYEMSIDDFYLYMVGHMAKHFKFGGIGIRMLLDFMIFENRLEKDCNRSYIEFNLDKAGLLQFEKEIKEILKKCLDDNYQLENDDLINYIINSGAYGTTQNSLNNEILKDGNTTNKIIKNRVKILFEIVFPCLNNMKEKYSYVNHFPFLLPIAWIHRGIAKIMDDKSEFIKIIKRPFNKHKISETGEALKKVGLDKDEIL</sequence>
<protein>
    <submittedName>
        <fullName evidence="1">Uncharacterized nucleotidyltransferase</fullName>
    </submittedName>
</protein>
<dbReference type="OrthoDB" id="9773927at2"/>
<proteinExistence type="predicted"/>
<dbReference type="GO" id="GO:0016740">
    <property type="term" value="F:transferase activity"/>
    <property type="evidence" value="ECO:0007669"/>
    <property type="project" value="UniProtKB-KW"/>
</dbReference>
<dbReference type="Pfam" id="PF14907">
    <property type="entry name" value="NTP_transf_5"/>
    <property type="match status" value="1"/>
</dbReference>
<reference evidence="2" key="1">
    <citation type="submission" date="2016-10" db="EMBL/GenBank/DDBJ databases">
        <authorList>
            <person name="Varghese N."/>
            <person name="Submissions S."/>
        </authorList>
    </citation>
    <scope>NUCLEOTIDE SEQUENCE [LARGE SCALE GENOMIC DNA]</scope>
    <source>
        <strain evidence="2">DSM 1551</strain>
    </source>
</reference>
<name>A0A1I0GUD3_9FIRM</name>
<dbReference type="RefSeq" id="WP_092355687.1">
    <property type="nucleotide sequence ID" value="NZ_CANSQN010000001.1"/>
</dbReference>
<evidence type="ECO:0000313" key="1">
    <source>
        <dbReference type="EMBL" id="SET74008.1"/>
    </source>
</evidence>